<name>A0ABY8C1W9_9MICO</name>
<dbReference type="PRINTS" id="PR00455">
    <property type="entry name" value="HTHTETR"/>
</dbReference>
<proteinExistence type="predicted"/>
<evidence type="ECO:0000256" key="3">
    <source>
        <dbReference type="ARBA" id="ARBA00023163"/>
    </source>
</evidence>
<evidence type="ECO:0000256" key="4">
    <source>
        <dbReference type="PROSITE-ProRule" id="PRU00335"/>
    </source>
</evidence>
<keyword evidence="3" id="KW-0804">Transcription</keyword>
<dbReference type="EMBL" id="CP119108">
    <property type="protein sequence ID" value="WEG09240.1"/>
    <property type="molecule type" value="Genomic_DNA"/>
</dbReference>
<dbReference type="SUPFAM" id="SSF46689">
    <property type="entry name" value="Homeodomain-like"/>
    <property type="match status" value="1"/>
</dbReference>
<keyword evidence="2 4" id="KW-0238">DNA-binding</keyword>
<accession>A0ABY8C1W9</accession>
<evidence type="ECO:0000313" key="7">
    <source>
        <dbReference type="Proteomes" id="UP001214553"/>
    </source>
</evidence>
<keyword evidence="7" id="KW-1185">Reference proteome</keyword>
<evidence type="ECO:0000259" key="5">
    <source>
        <dbReference type="PROSITE" id="PS50977"/>
    </source>
</evidence>
<sequence>MGMDEHARLPLRERKRQRTRELLMETGRRLFEERGYDETTVADIAAAADIGTRTFFAYFETKEQLLFSDTDPRVTSALSAIDTRKAGELPTEVLLRSLASPQIDAEATNPSSQLRQMLMPHVPAIQARALRLQLEAQQKITAALHDAYPEVDEAELAALVGAFMGAVAATFQFLGDSTTPSARKRRVIAAVSNALTSHRPEP</sequence>
<organism evidence="6 7">
    <name type="scientific">Microbacterium horticulturae</name>
    <dbReference type="NCBI Taxonomy" id="3028316"/>
    <lineage>
        <taxon>Bacteria</taxon>
        <taxon>Bacillati</taxon>
        <taxon>Actinomycetota</taxon>
        <taxon>Actinomycetes</taxon>
        <taxon>Micrococcales</taxon>
        <taxon>Microbacteriaceae</taxon>
        <taxon>Microbacterium</taxon>
    </lineage>
</organism>
<dbReference type="Pfam" id="PF00440">
    <property type="entry name" value="TetR_N"/>
    <property type="match status" value="1"/>
</dbReference>
<feature type="domain" description="HTH tetR-type" evidence="5">
    <location>
        <begin position="17"/>
        <end position="77"/>
    </location>
</feature>
<dbReference type="InterPro" id="IPR009057">
    <property type="entry name" value="Homeodomain-like_sf"/>
</dbReference>
<evidence type="ECO:0000256" key="1">
    <source>
        <dbReference type="ARBA" id="ARBA00023015"/>
    </source>
</evidence>
<dbReference type="RefSeq" id="WP_275278564.1">
    <property type="nucleotide sequence ID" value="NZ_CP119108.1"/>
</dbReference>
<dbReference type="InterPro" id="IPR023772">
    <property type="entry name" value="DNA-bd_HTH_TetR-type_CS"/>
</dbReference>
<dbReference type="PANTHER" id="PTHR30055">
    <property type="entry name" value="HTH-TYPE TRANSCRIPTIONAL REGULATOR RUTR"/>
    <property type="match status" value="1"/>
</dbReference>
<dbReference type="PROSITE" id="PS01081">
    <property type="entry name" value="HTH_TETR_1"/>
    <property type="match status" value="1"/>
</dbReference>
<reference evidence="6 7" key="1">
    <citation type="submission" date="2023-03" db="EMBL/GenBank/DDBJ databases">
        <title>Genome sequence of Microbacterium sp. KACC 23027.</title>
        <authorList>
            <person name="Kim S."/>
            <person name="Heo J."/>
            <person name="Kwon S.-W."/>
        </authorList>
    </citation>
    <scope>NUCLEOTIDE SEQUENCE [LARGE SCALE GENOMIC DNA]</scope>
    <source>
        <strain evidence="6 7">KACC 23027</strain>
    </source>
</reference>
<protein>
    <submittedName>
        <fullName evidence="6">TetR/AcrR family transcriptional regulator</fullName>
    </submittedName>
</protein>
<dbReference type="Gene3D" id="1.10.357.10">
    <property type="entry name" value="Tetracycline Repressor, domain 2"/>
    <property type="match status" value="1"/>
</dbReference>
<keyword evidence="1" id="KW-0805">Transcription regulation</keyword>
<evidence type="ECO:0000313" key="6">
    <source>
        <dbReference type="EMBL" id="WEG09240.1"/>
    </source>
</evidence>
<dbReference type="Proteomes" id="UP001214553">
    <property type="component" value="Chromosome"/>
</dbReference>
<dbReference type="InterPro" id="IPR050109">
    <property type="entry name" value="HTH-type_TetR-like_transc_reg"/>
</dbReference>
<dbReference type="InterPro" id="IPR001647">
    <property type="entry name" value="HTH_TetR"/>
</dbReference>
<feature type="DNA-binding region" description="H-T-H motif" evidence="4">
    <location>
        <begin position="40"/>
        <end position="59"/>
    </location>
</feature>
<dbReference type="PANTHER" id="PTHR30055:SF238">
    <property type="entry name" value="MYCOFACTOCIN BIOSYNTHESIS TRANSCRIPTIONAL REGULATOR MFTR-RELATED"/>
    <property type="match status" value="1"/>
</dbReference>
<evidence type="ECO:0000256" key="2">
    <source>
        <dbReference type="ARBA" id="ARBA00023125"/>
    </source>
</evidence>
<gene>
    <name evidence="6" type="ORF">PU630_01380</name>
</gene>
<dbReference type="PROSITE" id="PS50977">
    <property type="entry name" value="HTH_TETR_2"/>
    <property type="match status" value="1"/>
</dbReference>